<evidence type="ECO:0000313" key="1">
    <source>
        <dbReference type="EMBL" id="KAF2244823.1"/>
    </source>
</evidence>
<dbReference type="EMBL" id="ML987202">
    <property type="protein sequence ID" value="KAF2244823.1"/>
    <property type="molecule type" value="Genomic_DNA"/>
</dbReference>
<organism evidence="1 2">
    <name type="scientific">Trematosphaeria pertusa</name>
    <dbReference type="NCBI Taxonomy" id="390896"/>
    <lineage>
        <taxon>Eukaryota</taxon>
        <taxon>Fungi</taxon>
        <taxon>Dikarya</taxon>
        <taxon>Ascomycota</taxon>
        <taxon>Pezizomycotina</taxon>
        <taxon>Dothideomycetes</taxon>
        <taxon>Pleosporomycetidae</taxon>
        <taxon>Pleosporales</taxon>
        <taxon>Massarineae</taxon>
        <taxon>Trematosphaeriaceae</taxon>
        <taxon>Trematosphaeria</taxon>
    </lineage>
</organism>
<reference evidence="1" key="1">
    <citation type="journal article" date="2020" name="Stud. Mycol.">
        <title>101 Dothideomycetes genomes: a test case for predicting lifestyles and emergence of pathogens.</title>
        <authorList>
            <person name="Haridas S."/>
            <person name="Albert R."/>
            <person name="Binder M."/>
            <person name="Bloem J."/>
            <person name="Labutti K."/>
            <person name="Salamov A."/>
            <person name="Andreopoulos B."/>
            <person name="Baker S."/>
            <person name="Barry K."/>
            <person name="Bills G."/>
            <person name="Bluhm B."/>
            <person name="Cannon C."/>
            <person name="Castanera R."/>
            <person name="Culley D."/>
            <person name="Daum C."/>
            <person name="Ezra D."/>
            <person name="Gonzalez J."/>
            <person name="Henrissat B."/>
            <person name="Kuo A."/>
            <person name="Liang C."/>
            <person name="Lipzen A."/>
            <person name="Lutzoni F."/>
            <person name="Magnuson J."/>
            <person name="Mondo S."/>
            <person name="Nolan M."/>
            <person name="Ohm R."/>
            <person name="Pangilinan J."/>
            <person name="Park H.-J."/>
            <person name="Ramirez L."/>
            <person name="Alfaro M."/>
            <person name="Sun H."/>
            <person name="Tritt A."/>
            <person name="Yoshinaga Y."/>
            <person name="Zwiers L.-H."/>
            <person name="Turgeon B."/>
            <person name="Goodwin S."/>
            <person name="Spatafora J."/>
            <person name="Crous P."/>
            <person name="Grigoriev I."/>
        </authorList>
    </citation>
    <scope>NUCLEOTIDE SEQUENCE</scope>
    <source>
        <strain evidence="1">CBS 122368</strain>
    </source>
</reference>
<name>A0A6A6I5I2_9PLEO</name>
<gene>
    <name evidence="1" type="ORF">BU26DRAFT_568818</name>
</gene>
<dbReference type="Proteomes" id="UP000800094">
    <property type="component" value="Unassembled WGS sequence"/>
</dbReference>
<accession>A0A6A6I5I2</accession>
<evidence type="ECO:0000313" key="2">
    <source>
        <dbReference type="Proteomes" id="UP000800094"/>
    </source>
</evidence>
<keyword evidence="2" id="KW-1185">Reference proteome</keyword>
<dbReference type="RefSeq" id="XP_033679827.1">
    <property type="nucleotide sequence ID" value="XM_033833816.1"/>
</dbReference>
<sequence>MRHLLTCLFRQREEQSSRYYPSAIGEFSSRGIFPATETFEEEYVSLKELIMFCRAHTNATVMFHLPFLDADYGLLLLVVYMIPVHARDKADCKAAASADLVYPSHPPLRDAPENLRFFLGDRIIDPVAVMRAQDPSDWPELERGIKEHSALLRDLDEHGF</sequence>
<dbReference type="GeneID" id="54587146"/>
<protein>
    <submittedName>
        <fullName evidence="1">Uncharacterized protein</fullName>
    </submittedName>
</protein>
<dbReference type="AlphaFoldDB" id="A0A6A6I5I2"/>
<proteinExistence type="predicted"/>